<dbReference type="EMBL" id="JH000031">
    <property type="protein sequence ID" value="EGV98515.1"/>
    <property type="molecule type" value="Genomic_DNA"/>
</dbReference>
<proteinExistence type="predicted"/>
<feature type="signal peptide" evidence="1">
    <location>
        <begin position="1"/>
        <end position="24"/>
    </location>
</feature>
<name>G3GUL7_CRIGR</name>
<feature type="chain" id="PRO_5003443773" evidence="1">
    <location>
        <begin position="25"/>
        <end position="123"/>
    </location>
</feature>
<evidence type="ECO:0000256" key="1">
    <source>
        <dbReference type="SAM" id="SignalP"/>
    </source>
</evidence>
<evidence type="ECO:0000313" key="3">
    <source>
        <dbReference type="Proteomes" id="UP000001075"/>
    </source>
</evidence>
<evidence type="ECO:0000313" key="2">
    <source>
        <dbReference type="EMBL" id="EGV98515.1"/>
    </source>
</evidence>
<reference evidence="3" key="1">
    <citation type="journal article" date="2011" name="Nat. Biotechnol.">
        <title>The genomic sequence of the Chinese hamster ovary (CHO)-K1 cell line.</title>
        <authorList>
            <person name="Xu X."/>
            <person name="Nagarajan H."/>
            <person name="Lewis N.E."/>
            <person name="Pan S."/>
            <person name="Cai Z."/>
            <person name="Liu X."/>
            <person name="Chen W."/>
            <person name="Xie M."/>
            <person name="Wang W."/>
            <person name="Hammond S."/>
            <person name="Andersen M.R."/>
            <person name="Neff N."/>
            <person name="Passarelli B."/>
            <person name="Koh W."/>
            <person name="Fan H.C."/>
            <person name="Wang J."/>
            <person name="Gui Y."/>
            <person name="Lee K.H."/>
            <person name="Betenbaugh M.J."/>
            <person name="Quake S.R."/>
            <person name="Famili I."/>
            <person name="Palsson B.O."/>
            <person name="Wang J."/>
        </authorList>
    </citation>
    <scope>NUCLEOTIDE SEQUENCE [LARGE SCALE GENOMIC DNA]</scope>
    <source>
        <strain evidence="3">CHO K1 cell line</strain>
    </source>
</reference>
<sequence>MKGLGFHDWLWLVVLFHTGWSTRSHPVIFLTLAVLPPAEVLSSIPPPSLPAPLLSLLSGPRCQKRVPSPLLYAAFPPWSHGPISCFLIDSTIIQVSRSPFQDPRGCWRCQDGWDIVHTLKSSQ</sequence>
<protein>
    <submittedName>
        <fullName evidence="2">Uncharacterized protein</fullName>
    </submittedName>
</protein>
<keyword evidence="1" id="KW-0732">Signal</keyword>
<dbReference type="AlphaFoldDB" id="G3GUL7"/>
<dbReference type="InParanoid" id="G3GUL7"/>
<accession>G3GUL7</accession>
<dbReference type="Proteomes" id="UP000001075">
    <property type="component" value="Unassembled WGS sequence"/>
</dbReference>
<gene>
    <name evidence="2" type="ORF">I79_001380</name>
</gene>
<organism evidence="2 3">
    <name type="scientific">Cricetulus griseus</name>
    <name type="common">Chinese hamster</name>
    <name type="synonym">Cricetulus barabensis griseus</name>
    <dbReference type="NCBI Taxonomy" id="10029"/>
    <lineage>
        <taxon>Eukaryota</taxon>
        <taxon>Metazoa</taxon>
        <taxon>Chordata</taxon>
        <taxon>Craniata</taxon>
        <taxon>Vertebrata</taxon>
        <taxon>Euteleostomi</taxon>
        <taxon>Mammalia</taxon>
        <taxon>Eutheria</taxon>
        <taxon>Euarchontoglires</taxon>
        <taxon>Glires</taxon>
        <taxon>Rodentia</taxon>
        <taxon>Myomorpha</taxon>
        <taxon>Muroidea</taxon>
        <taxon>Cricetidae</taxon>
        <taxon>Cricetinae</taxon>
        <taxon>Cricetulus</taxon>
    </lineage>
</organism>